<dbReference type="InterPro" id="IPR016181">
    <property type="entry name" value="Acyl_CoA_acyltransferase"/>
</dbReference>
<dbReference type="PANTHER" id="PTHR43877">
    <property type="entry name" value="AMINOALKYLPHOSPHONATE N-ACETYLTRANSFERASE-RELATED-RELATED"/>
    <property type="match status" value="1"/>
</dbReference>
<dbReference type="EMBL" id="JACIDU010000014">
    <property type="protein sequence ID" value="MBB4104702.1"/>
    <property type="molecule type" value="Genomic_DNA"/>
</dbReference>
<evidence type="ECO:0000259" key="3">
    <source>
        <dbReference type="PROSITE" id="PS51186"/>
    </source>
</evidence>
<keyword evidence="2" id="KW-0012">Acyltransferase</keyword>
<dbReference type="Proteomes" id="UP000584824">
    <property type="component" value="Unassembled WGS sequence"/>
</dbReference>
<dbReference type="GO" id="GO:0016747">
    <property type="term" value="F:acyltransferase activity, transferring groups other than amino-acyl groups"/>
    <property type="evidence" value="ECO:0007669"/>
    <property type="project" value="InterPro"/>
</dbReference>
<name>A0A7W6K641_9HYPH</name>
<dbReference type="InterPro" id="IPR050832">
    <property type="entry name" value="Bact_Acetyltransf"/>
</dbReference>
<evidence type="ECO:0000256" key="1">
    <source>
        <dbReference type="ARBA" id="ARBA00022679"/>
    </source>
</evidence>
<dbReference type="AlphaFoldDB" id="A0A7W6K641"/>
<sequence>MTGIVAIRRLTGDDVDAVADVYRQSFGQRLPWLSGVNARDEDRLFFRETVFPQCALWGAIDNGRVIGFAAVRGIWLDHLYVLPEFQSRGVGSMLLRHCQAQSGELQLWTFQQNCGASRFYEAHGFDLIRTTENPESNDKEPDALYHWKRAPGLDSAPPIEDVVGV</sequence>
<keyword evidence="4" id="KW-0689">Ribosomal protein</keyword>
<dbReference type="Gene3D" id="3.40.630.30">
    <property type="match status" value="1"/>
</dbReference>
<dbReference type="SUPFAM" id="SSF55729">
    <property type="entry name" value="Acyl-CoA N-acyltransferases (Nat)"/>
    <property type="match status" value="1"/>
</dbReference>
<evidence type="ECO:0000256" key="2">
    <source>
        <dbReference type="ARBA" id="ARBA00023315"/>
    </source>
</evidence>
<accession>A0A7W6K641</accession>
<dbReference type="RefSeq" id="WP_183793785.1">
    <property type="nucleotide sequence ID" value="NZ_JACIDU010000014.1"/>
</dbReference>
<proteinExistence type="predicted"/>
<dbReference type="GO" id="GO:0005840">
    <property type="term" value="C:ribosome"/>
    <property type="evidence" value="ECO:0007669"/>
    <property type="project" value="UniProtKB-KW"/>
</dbReference>
<feature type="domain" description="N-acetyltransferase" evidence="3">
    <location>
        <begin position="5"/>
        <end position="151"/>
    </location>
</feature>
<organism evidence="4 5">
    <name type="scientific">Allorhizobium borbori</name>
    <dbReference type="NCBI Taxonomy" id="485907"/>
    <lineage>
        <taxon>Bacteria</taxon>
        <taxon>Pseudomonadati</taxon>
        <taxon>Pseudomonadota</taxon>
        <taxon>Alphaproteobacteria</taxon>
        <taxon>Hyphomicrobiales</taxon>
        <taxon>Rhizobiaceae</taxon>
        <taxon>Rhizobium/Agrobacterium group</taxon>
        <taxon>Allorhizobium</taxon>
    </lineage>
</organism>
<keyword evidence="4" id="KW-0687">Ribonucleoprotein</keyword>
<dbReference type="CDD" id="cd04301">
    <property type="entry name" value="NAT_SF"/>
    <property type="match status" value="1"/>
</dbReference>
<evidence type="ECO:0000313" key="5">
    <source>
        <dbReference type="Proteomes" id="UP000584824"/>
    </source>
</evidence>
<gene>
    <name evidence="4" type="ORF">GGQ66_003281</name>
</gene>
<reference evidence="4 5" key="1">
    <citation type="submission" date="2020-08" db="EMBL/GenBank/DDBJ databases">
        <title>Genomic Encyclopedia of Type Strains, Phase IV (KMG-IV): sequencing the most valuable type-strain genomes for metagenomic binning, comparative biology and taxonomic classification.</title>
        <authorList>
            <person name="Goeker M."/>
        </authorList>
    </citation>
    <scope>NUCLEOTIDE SEQUENCE [LARGE SCALE GENOMIC DNA]</scope>
    <source>
        <strain evidence="4 5">DSM 26385</strain>
    </source>
</reference>
<dbReference type="PROSITE" id="PS51186">
    <property type="entry name" value="GNAT"/>
    <property type="match status" value="1"/>
</dbReference>
<dbReference type="InterPro" id="IPR000182">
    <property type="entry name" value="GNAT_dom"/>
</dbReference>
<keyword evidence="5" id="KW-1185">Reference proteome</keyword>
<keyword evidence="1" id="KW-0808">Transferase</keyword>
<evidence type="ECO:0000313" key="4">
    <source>
        <dbReference type="EMBL" id="MBB4104702.1"/>
    </source>
</evidence>
<protein>
    <submittedName>
        <fullName evidence="4">Ribosomal protein S18 acetylase RimI-like enzyme</fullName>
    </submittedName>
</protein>
<dbReference type="Pfam" id="PF13508">
    <property type="entry name" value="Acetyltransf_7"/>
    <property type="match status" value="1"/>
</dbReference>
<comment type="caution">
    <text evidence="4">The sequence shown here is derived from an EMBL/GenBank/DDBJ whole genome shotgun (WGS) entry which is preliminary data.</text>
</comment>